<dbReference type="EMBL" id="PJNI01000001">
    <property type="protein sequence ID" value="PKR82007.1"/>
    <property type="molecule type" value="Genomic_DNA"/>
</dbReference>
<comment type="caution">
    <text evidence="1">The sequence shown here is derived from an EMBL/GenBank/DDBJ whole genome shotgun (WGS) entry which is preliminary data.</text>
</comment>
<organism evidence="1 2">
    <name type="scientific">Brumimicrobium salinarum</name>
    <dbReference type="NCBI Taxonomy" id="2058658"/>
    <lineage>
        <taxon>Bacteria</taxon>
        <taxon>Pseudomonadati</taxon>
        <taxon>Bacteroidota</taxon>
        <taxon>Flavobacteriia</taxon>
        <taxon>Flavobacteriales</taxon>
        <taxon>Crocinitomicaceae</taxon>
        <taxon>Brumimicrobium</taxon>
    </lineage>
</organism>
<proteinExistence type="predicted"/>
<evidence type="ECO:0000313" key="2">
    <source>
        <dbReference type="Proteomes" id="UP000236654"/>
    </source>
</evidence>
<sequence>MEADFRLVPVLSSFYGEGNFYNIKSEQKNGLIRTTQRQNHFRTAYSLRAYISTKSGKHLFGVGVRYSRSTNNRGRVYHPDSLFSMLMTENLVADYIGGNFRMLFNPLKSNKLRFGFTIGSGMLSGRNKTISLAHESEEIDPNGVSKTRKYLSEDVSDYNLGYQVKLYDLYLNGTFQYHLKIGKKTTLFTGIELPLLRLFFFNSQTRLGLSLNNESFFTSYESYVPSIGDQVSANKNFAFSLKKTNSLSLNFGICYTLN</sequence>
<keyword evidence="2" id="KW-1185">Reference proteome</keyword>
<protein>
    <recommendedName>
        <fullName evidence="3">Outer membrane protein beta-barrel domain-containing protein</fullName>
    </recommendedName>
</protein>
<accession>A0A2I0R5Z7</accession>
<evidence type="ECO:0008006" key="3">
    <source>
        <dbReference type="Google" id="ProtNLM"/>
    </source>
</evidence>
<name>A0A2I0R5Z7_9FLAO</name>
<reference evidence="1 2" key="1">
    <citation type="submission" date="2017-12" db="EMBL/GenBank/DDBJ databases">
        <title>The draft genome sequence of Brumimicrobium saltpan LHR20.</title>
        <authorList>
            <person name="Do Z.-J."/>
            <person name="Luo H.-R."/>
        </authorList>
    </citation>
    <scope>NUCLEOTIDE SEQUENCE [LARGE SCALE GENOMIC DNA]</scope>
    <source>
        <strain evidence="1 2">LHR20</strain>
    </source>
</reference>
<dbReference type="Proteomes" id="UP000236654">
    <property type="component" value="Unassembled WGS sequence"/>
</dbReference>
<gene>
    <name evidence="1" type="ORF">CW751_01330</name>
</gene>
<evidence type="ECO:0000313" key="1">
    <source>
        <dbReference type="EMBL" id="PKR82007.1"/>
    </source>
</evidence>
<dbReference type="AlphaFoldDB" id="A0A2I0R5Z7"/>